<protein>
    <submittedName>
        <fullName evidence="2">Uncharacterized protein</fullName>
    </submittedName>
</protein>
<organism evidence="2 3">
    <name type="scientific">Mya arenaria</name>
    <name type="common">Soft-shell clam</name>
    <dbReference type="NCBI Taxonomy" id="6604"/>
    <lineage>
        <taxon>Eukaryota</taxon>
        <taxon>Metazoa</taxon>
        <taxon>Spiralia</taxon>
        <taxon>Lophotrochozoa</taxon>
        <taxon>Mollusca</taxon>
        <taxon>Bivalvia</taxon>
        <taxon>Autobranchia</taxon>
        <taxon>Heteroconchia</taxon>
        <taxon>Euheterodonta</taxon>
        <taxon>Imparidentia</taxon>
        <taxon>Neoheterodontei</taxon>
        <taxon>Myida</taxon>
        <taxon>Myoidea</taxon>
        <taxon>Myidae</taxon>
        <taxon>Mya</taxon>
    </lineage>
</organism>
<gene>
    <name evidence="2" type="ORF">MAR_029963</name>
</gene>
<proteinExistence type="predicted"/>
<reference evidence="2" key="1">
    <citation type="submission" date="2022-11" db="EMBL/GenBank/DDBJ databases">
        <title>Centuries of genome instability and evolution in soft-shell clam transmissible cancer (bioRxiv).</title>
        <authorList>
            <person name="Hart S.F.M."/>
            <person name="Yonemitsu M.A."/>
            <person name="Giersch R.M."/>
            <person name="Beal B.F."/>
            <person name="Arriagada G."/>
            <person name="Davis B.W."/>
            <person name="Ostrander E.A."/>
            <person name="Goff S.P."/>
            <person name="Metzger M.J."/>
        </authorList>
    </citation>
    <scope>NUCLEOTIDE SEQUENCE</scope>
    <source>
        <strain evidence="2">MELC-2E11</strain>
        <tissue evidence="2">Siphon/mantle</tissue>
    </source>
</reference>
<feature type="non-terminal residue" evidence="2">
    <location>
        <position position="143"/>
    </location>
</feature>
<keyword evidence="1" id="KW-0472">Membrane</keyword>
<feature type="transmembrane region" description="Helical" evidence="1">
    <location>
        <begin position="59"/>
        <end position="81"/>
    </location>
</feature>
<keyword evidence="3" id="KW-1185">Reference proteome</keyword>
<feature type="transmembrane region" description="Helical" evidence="1">
    <location>
        <begin position="28"/>
        <end position="47"/>
    </location>
</feature>
<evidence type="ECO:0000313" key="3">
    <source>
        <dbReference type="Proteomes" id="UP001164746"/>
    </source>
</evidence>
<keyword evidence="1" id="KW-0812">Transmembrane</keyword>
<name>A0ABY7DMI0_MYAAR</name>
<sequence length="143" mass="16772">MAATCPSPNLERQKKVLKRQNKCEIPRLLLYSMLPMPVWIGFSLAIGSMLGIRRVWQGIVYYWAMSGFGAVTFRLICYHPFIMNTMVPKGKWNAWVEDQIIIDKPYTTIWTNFKNRFSNTVSDSSVMFNVIYCKMFVMLFDYN</sequence>
<accession>A0ABY7DMI0</accession>
<dbReference type="Proteomes" id="UP001164746">
    <property type="component" value="Chromosome 2"/>
</dbReference>
<evidence type="ECO:0000313" key="2">
    <source>
        <dbReference type="EMBL" id="WAQ97273.1"/>
    </source>
</evidence>
<keyword evidence="1" id="KW-1133">Transmembrane helix</keyword>
<dbReference type="EMBL" id="CP111013">
    <property type="protein sequence ID" value="WAQ97273.1"/>
    <property type="molecule type" value="Genomic_DNA"/>
</dbReference>
<evidence type="ECO:0000256" key="1">
    <source>
        <dbReference type="SAM" id="Phobius"/>
    </source>
</evidence>